<dbReference type="InterPro" id="IPR029058">
    <property type="entry name" value="AB_hydrolase_fold"/>
</dbReference>
<dbReference type="CTD" id="36380835"/>
<sequence>MAFNAYKLTAAAYANDNENLISQCLNNAYGNFKDLSHSTFNCYKNDDSCTGIYAVFPSKNLTIISFRGTKNFLSYFHQIENAYNFVQYSEVTSNYGYVEKYYKSVADDVFNKFIVKNINAAPQNMKYIITGHSLGGALAVMTALKLVVTLTAKPEDIQVITFGEPRIGDYQFAEFVQGNLPTLFRLVHNKDIIPHFPGCTTKAGDATVCLRLSQKPFHHTQEVFYNNDKDNSQYTLCDKDNGEDSKCADSLNVVDNIEGLISNYHNTYFGINIQKYGESGCQNSAYRTFSYIFYIFVIIKLLSNIL</sequence>
<dbReference type="PANTHER" id="PTHR45908">
    <property type="entry name" value="PROTEIN CBG11750-RELATED"/>
    <property type="match status" value="1"/>
</dbReference>
<evidence type="ECO:0000313" key="3">
    <source>
        <dbReference type="Proteomes" id="UP000035682"/>
    </source>
</evidence>
<accession>A0A090LLN2</accession>
<dbReference type="InterPro" id="IPR002921">
    <property type="entry name" value="Fungal_lipase-type"/>
</dbReference>
<gene>
    <name evidence="2 4 5" type="ORF">SRAE_2000312200</name>
</gene>
<evidence type="ECO:0000259" key="1">
    <source>
        <dbReference type="Pfam" id="PF01764"/>
    </source>
</evidence>
<dbReference type="WBParaSite" id="SRAE_2000312200.1">
    <property type="protein sequence ID" value="SRAE_2000312200.1"/>
    <property type="gene ID" value="WBGene00263342"/>
</dbReference>
<dbReference type="CDD" id="cd00519">
    <property type="entry name" value="Lipase_3"/>
    <property type="match status" value="1"/>
</dbReference>
<dbReference type="Gene3D" id="3.40.50.1820">
    <property type="entry name" value="alpha/beta hydrolase"/>
    <property type="match status" value="1"/>
</dbReference>
<evidence type="ECO:0000313" key="2">
    <source>
        <dbReference type="EMBL" id="CEF68465.1"/>
    </source>
</evidence>
<dbReference type="STRING" id="34506.A0A090LLN2"/>
<reference evidence="4" key="2">
    <citation type="submission" date="2020-12" db="UniProtKB">
        <authorList>
            <consortium name="WormBaseParasite"/>
        </authorList>
    </citation>
    <scope>IDENTIFICATION</scope>
</reference>
<feature type="domain" description="Fungal lipase-type" evidence="1">
    <location>
        <begin position="63"/>
        <end position="200"/>
    </location>
</feature>
<organism evidence="2">
    <name type="scientific">Strongyloides ratti</name>
    <name type="common">Parasitic roundworm</name>
    <dbReference type="NCBI Taxonomy" id="34506"/>
    <lineage>
        <taxon>Eukaryota</taxon>
        <taxon>Metazoa</taxon>
        <taxon>Ecdysozoa</taxon>
        <taxon>Nematoda</taxon>
        <taxon>Chromadorea</taxon>
        <taxon>Rhabditida</taxon>
        <taxon>Tylenchina</taxon>
        <taxon>Panagrolaimomorpha</taxon>
        <taxon>Strongyloidoidea</taxon>
        <taxon>Strongyloididae</taxon>
        <taxon>Strongyloides</taxon>
    </lineage>
</organism>
<name>A0A090LLN2_STRRB</name>
<dbReference type="SUPFAM" id="SSF53474">
    <property type="entry name" value="alpha/beta-Hydrolases"/>
    <property type="match status" value="1"/>
</dbReference>
<dbReference type="OrthoDB" id="426718at2759"/>
<evidence type="ECO:0000313" key="5">
    <source>
        <dbReference type="WormBase" id="SRAE_2000312200"/>
    </source>
</evidence>
<keyword evidence="3" id="KW-1185">Reference proteome</keyword>
<protein>
    <submittedName>
        <fullName evidence="2 4">Lipase, class 3 family-containing protein</fullName>
    </submittedName>
</protein>
<dbReference type="Pfam" id="PF01764">
    <property type="entry name" value="Lipase_3"/>
    <property type="match status" value="1"/>
</dbReference>
<dbReference type="GO" id="GO:0006629">
    <property type="term" value="P:lipid metabolic process"/>
    <property type="evidence" value="ECO:0007669"/>
    <property type="project" value="InterPro"/>
</dbReference>
<dbReference type="RefSeq" id="XP_024507665.1">
    <property type="nucleotide sequence ID" value="XM_024654278.1"/>
</dbReference>
<dbReference type="PANTHER" id="PTHR45908:SF6">
    <property type="entry name" value="FUNGAL LIPASE-LIKE DOMAIN-CONTAINING PROTEIN"/>
    <property type="match status" value="1"/>
</dbReference>
<dbReference type="Proteomes" id="UP000035682">
    <property type="component" value="Unplaced"/>
</dbReference>
<evidence type="ECO:0000313" key="4">
    <source>
        <dbReference type="WBParaSite" id="SRAE_2000312200.1"/>
    </source>
</evidence>
<dbReference type="AlphaFoldDB" id="A0A090LLN2"/>
<dbReference type="EMBL" id="LN609529">
    <property type="protein sequence ID" value="CEF68465.1"/>
    <property type="molecule type" value="Genomic_DNA"/>
</dbReference>
<proteinExistence type="predicted"/>
<dbReference type="WormBase" id="SRAE_2000312200">
    <property type="protein sequence ID" value="SRP07020"/>
    <property type="gene ID" value="WBGene00263342"/>
</dbReference>
<dbReference type="GeneID" id="36380835"/>
<reference evidence="2 3" key="1">
    <citation type="submission" date="2014-09" db="EMBL/GenBank/DDBJ databases">
        <authorList>
            <person name="Martin A.A."/>
        </authorList>
    </citation>
    <scope>NUCLEOTIDE SEQUENCE</scope>
    <source>
        <strain evidence="3">ED321</strain>
        <strain evidence="2">ED321 Heterogonic</strain>
    </source>
</reference>